<evidence type="ECO:0000256" key="3">
    <source>
        <dbReference type="HAMAP-Rule" id="MF_02071"/>
    </source>
</evidence>
<protein>
    <recommendedName>
        <fullName evidence="3">Endolytic peptidoglycan transglycosylase RlpA</fullName>
        <ecNumber evidence="3">4.2.2.-</ecNumber>
    </recommendedName>
</protein>
<accession>A0AAU8CNV0</accession>
<dbReference type="EMBL" id="CP159253">
    <property type="protein sequence ID" value="XCG48577.1"/>
    <property type="molecule type" value="Genomic_DNA"/>
</dbReference>
<dbReference type="HAMAP" id="MF_02071">
    <property type="entry name" value="RlpA"/>
    <property type="match status" value="1"/>
</dbReference>
<keyword evidence="2 3" id="KW-0961">Cell wall biogenesis/degradation</keyword>
<dbReference type="PANTHER" id="PTHR34183:SF8">
    <property type="entry name" value="ENDOLYTIC PEPTIDOGLYCAN TRANSGLYCOSYLASE RLPA-RELATED"/>
    <property type="match status" value="1"/>
</dbReference>
<evidence type="ECO:0000256" key="4">
    <source>
        <dbReference type="RuleBase" id="RU003495"/>
    </source>
</evidence>
<feature type="signal peptide" evidence="3">
    <location>
        <begin position="1"/>
        <end position="28"/>
    </location>
</feature>
<organism evidence="6">
    <name type="scientific">Mesorhizobium sp. WSM2240</name>
    <dbReference type="NCBI Taxonomy" id="3228851"/>
    <lineage>
        <taxon>Bacteria</taxon>
        <taxon>Pseudomonadati</taxon>
        <taxon>Pseudomonadota</taxon>
        <taxon>Alphaproteobacteria</taxon>
        <taxon>Hyphomicrobiales</taxon>
        <taxon>Phyllobacteriaceae</taxon>
        <taxon>Mesorhizobium</taxon>
    </lineage>
</organism>
<dbReference type="AlphaFoldDB" id="A0AAU8CNV0"/>
<reference evidence="6" key="1">
    <citation type="submission" date="2024-06" db="EMBL/GenBank/DDBJ databases">
        <title>Mesorhizobium karijinii sp. nov., a symbiont of the iconic Swainsona formosa from arid Australia.</title>
        <authorList>
            <person name="Hill Y.J."/>
            <person name="Watkin E.L.J."/>
            <person name="O'Hara G.W."/>
            <person name="Terpolilli J."/>
            <person name="Tye M.L."/>
            <person name="Kohlmeier M.G."/>
        </authorList>
    </citation>
    <scope>NUCLEOTIDE SEQUENCE</scope>
    <source>
        <strain evidence="6">WSM2240</strain>
    </source>
</reference>
<dbReference type="Gene3D" id="2.40.40.10">
    <property type="entry name" value="RlpA-like domain"/>
    <property type="match status" value="1"/>
</dbReference>
<evidence type="ECO:0000313" key="6">
    <source>
        <dbReference type="EMBL" id="XCG48577.1"/>
    </source>
</evidence>
<evidence type="ECO:0000256" key="1">
    <source>
        <dbReference type="ARBA" id="ARBA00023239"/>
    </source>
</evidence>
<evidence type="ECO:0000259" key="5">
    <source>
        <dbReference type="Pfam" id="PF03330"/>
    </source>
</evidence>
<sequence length="119" mass="12320" precursor="true">MITTKAATAAATLAAGLMLAASTGSASAQCGRASWYALHSKTASGERMNPSAMTAAHRSLPFGTKVKVTNKKNGKSVVVRINDRGPFIKGRVIDVSKGAAQKLGFISSGHTAICLDWKS</sequence>
<gene>
    <name evidence="3" type="primary">rlpA</name>
    <name evidence="6" type="ORF">ABVK50_25665</name>
</gene>
<evidence type="ECO:0000256" key="2">
    <source>
        <dbReference type="ARBA" id="ARBA00023316"/>
    </source>
</evidence>
<dbReference type="GO" id="GO:0008932">
    <property type="term" value="F:lytic endotransglycosylase activity"/>
    <property type="evidence" value="ECO:0007669"/>
    <property type="project" value="UniProtKB-UniRule"/>
</dbReference>
<dbReference type="SUPFAM" id="SSF50685">
    <property type="entry name" value="Barwin-like endoglucanases"/>
    <property type="match status" value="1"/>
</dbReference>
<feature type="chain" id="PRO_5043063957" description="Endolytic peptidoglycan transglycosylase RlpA" evidence="3">
    <location>
        <begin position="29"/>
        <end position="119"/>
    </location>
</feature>
<dbReference type="PANTHER" id="PTHR34183">
    <property type="entry name" value="ENDOLYTIC PEPTIDOGLYCAN TRANSGLYCOSYLASE RLPA"/>
    <property type="match status" value="1"/>
</dbReference>
<keyword evidence="1 3" id="KW-0456">Lyase</keyword>
<dbReference type="GO" id="GO:0000270">
    <property type="term" value="P:peptidoglycan metabolic process"/>
    <property type="evidence" value="ECO:0007669"/>
    <property type="project" value="UniProtKB-UniRule"/>
</dbReference>
<dbReference type="InterPro" id="IPR034718">
    <property type="entry name" value="RlpA"/>
</dbReference>
<dbReference type="InterPro" id="IPR009009">
    <property type="entry name" value="RlpA-like_DPBB"/>
</dbReference>
<dbReference type="RefSeq" id="WP_353643891.1">
    <property type="nucleotide sequence ID" value="NZ_CP159253.1"/>
</dbReference>
<keyword evidence="3" id="KW-0732">Signal</keyword>
<proteinExistence type="inferred from homology"/>
<dbReference type="NCBIfam" id="TIGR00413">
    <property type="entry name" value="rlpA"/>
    <property type="match status" value="1"/>
</dbReference>
<comment type="similarity">
    <text evidence="3 4">Belongs to the RlpA family.</text>
</comment>
<dbReference type="InterPro" id="IPR036908">
    <property type="entry name" value="RlpA-like_sf"/>
</dbReference>
<dbReference type="Pfam" id="PF03330">
    <property type="entry name" value="DPBB_1"/>
    <property type="match status" value="1"/>
</dbReference>
<feature type="domain" description="RlpA-like protein double-psi beta-barrel" evidence="5">
    <location>
        <begin position="29"/>
        <end position="113"/>
    </location>
</feature>
<name>A0AAU8CNV0_9HYPH</name>
<dbReference type="CDD" id="cd22268">
    <property type="entry name" value="DPBB_RlpA-like"/>
    <property type="match status" value="1"/>
</dbReference>
<dbReference type="InterPro" id="IPR012997">
    <property type="entry name" value="RplA"/>
</dbReference>
<dbReference type="GO" id="GO:0071555">
    <property type="term" value="P:cell wall organization"/>
    <property type="evidence" value="ECO:0007669"/>
    <property type="project" value="UniProtKB-KW"/>
</dbReference>
<comment type="function">
    <text evidence="3">Lytic transglycosylase with a strong preference for naked glycan strands that lack stem peptides.</text>
</comment>
<dbReference type="EC" id="4.2.2.-" evidence="3"/>